<dbReference type="EMBL" id="CAJNIZ010018669">
    <property type="protein sequence ID" value="CAE7413884.1"/>
    <property type="molecule type" value="Genomic_DNA"/>
</dbReference>
<evidence type="ECO:0000313" key="1">
    <source>
        <dbReference type="EMBL" id="CAE7413884.1"/>
    </source>
</evidence>
<reference evidence="1" key="1">
    <citation type="submission" date="2021-02" db="EMBL/GenBank/DDBJ databases">
        <authorList>
            <person name="Dougan E. K."/>
            <person name="Rhodes N."/>
            <person name="Thang M."/>
            <person name="Chan C."/>
        </authorList>
    </citation>
    <scope>NUCLEOTIDE SEQUENCE</scope>
</reference>
<keyword evidence="2" id="KW-1185">Reference proteome</keyword>
<comment type="caution">
    <text evidence="1">The sequence shown here is derived from an EMBL/GenBank/DDBJ whole genome shotgun (WGS) entry which is preliminary data.</text>
</comment>
<dbReference type="Proteomes" id="UP000649617">
    <property type="component" value="Unassembled WGS sequence"/>
</dbReference>
<sequence length="69" mass="8182">MTELLDSSPLMDGFVRTMWRWRGIGAEQRHLSRTGLARLWTTRTCLPQLRLPKWVHIYYAAVFLTICLF</sequence>
<name>A0A812R016_SYMPI</name>
<dbReference type="AlphaFoldDB" id="A0A812R016"/>
<gene>
    <name evidence="1" type="ORF">SPIL2461_LOCUS10206</name>
</gene>
<evidence type="ECO:0000313" key="2">
    <source>
        <dbReference type="Proteomes" id="UP000649617"/>
    </source>
</evidence>
<accession>A0A812R016</accession>
<organism evidence="1 2">
    <name type="scientific">Symbiodinium pilosum</name>
    <name type="common">Dinoflagellate</name>
    <dbReference type="NCBI Taxonomy" id="2952"/>
    <lineage>
        <taxon>Eukaryota</taxon>
        <taxon>Sar</taxon>
        <taxon>Alveolata</taxon>
        <taxon>Dinophyceae</taxon>
        <taxon>Suessiales</taxon>
        <taxon>Symbiodiniaceae</taxon>
        <taxon>Symbiodinium</taxon>
    </lineage>
</organism>
<proteinExistence type="predicted"/>
<protein>
    <submittedName>
        <fullName evidence="1">Uncharacterized protein</fullName>
    </submittedName>
</protein>